<keyword evidence="2" id="KW-1185">Reference proteome</keyword>
<dbReference type="GeneID" id="9384499"/>
<dbReference type="KEGG" id="vg:9384499"/>
<organism evidence="1 2">
    <name type="scientific">Escherichia phage IME08</name>
    <dbReference type="NCBI Taxonomy" id="698728"/>
    <lineage>
        <taxon>Viruses</taxon>
        <taxon>Duplodnaviria</taxon>
        <taxon>Heunggongvirae</taxon>
        <taxon>Uroviricota</taxon>
        <taxon>Caudoviricetes</taxon>
        <taxon>Pantevenvirales</taxon>
        <taxon>Straboviridae</taxon>
        <taxon>Tevenvirinae</taxon>
        <taxon>Dhakavirus</taxon>
        <taxon>Dhakavirus ime08</taxon>
    </lineage>
</organism>
<dbReference type="RefSeq" id="YP_003734346.1">
    <property type="nucleotide sequence ID" value="NC_014260.1"/>
</dbReference>
<evidence type="ECO:0000313" key="1">
    <source>
        <dbReference type="EMBL" id="ADI55525.1"/>
    </source>
</evidence>
<sequence length="73" mass="8041">MTWLSDEVLMQLFLSQTVQLKGVGIPGMISKVIPAFKLGNVTIKEAYTVLWVDGTEDVRMGGELSVIKCLKRG</sequence>
<dbReference type="EMBL" id="HM071924">
    <property type="protein sequence ID" value="ADI55525.1"/>
    <property type="molecule type" value="Genomic_DNA"/>
</dbReference>
<dbReference type="Proteomes" id="UP000201129">
    <property type="component" value="Segment"/>
</dbReference>
<dbReference type="OrthoDB" id="23778at10239"/>
<proteinExistence type="predicted"/>
<gene>
    <name evidence="1" type="primary">30.5</name>
</gene>
<reference evidence="1 2" key="1">
    <citation type="journal article" date="2011" name="Arch. Virol.">
        <title>The complete genome sequence of a novel T4-like bacteriophage, IME08.</title>
        <authorList>
            <person name="Jiang H."/>
            <person name="Jiang X."/>
            <person name="Wang S."/>
            <person name="Li C."/>
            <person name="Chen B."/>
            <person name="An X."/>
            <person name="Mi Z."/>
            <person name="Chen J."/>
            <person name="Tong Y."/>
        </authorList>
    </citation>
    <scope>NUCLEOTIDE SEQUENCE [LARGE SCALE GENOMIC DNA]</scope>
</reference>
<accession>D7RMK9</accession>
<reference evidence="1 2" key="2">
    <citation type="journal article" date="2011" name="Virol. J.">
        <title>Sequence characteristics of T4-like bacteriophage IME08 benome termini revealed by high throughput sequencing.</title>
        <authorList>
            <person name="Jiang X."/>
            <person name="Jiang H."/>
            <person name="Li C."/>
            <person name="Wang S."/>
            <person name="Mi Z."/>
            <person name="An X."/>
            <person name="Chen J."/>
            <person name="Tong Y."/>
        </authorList>
    </citation>
    <scope>NUCLEOTIDE SEQUENCE [LARGE SCALE GENOMIC DNA]</scope>
</reference>
<evidence type="ECO:0000313" key="2">
    <source>
        <dbReference type="Proteomes" id="UP000201129"/>
    </source>
</evidence>
<protein>
    <submittedName>
        <fullName evidence="1">Uncharacterized protein 30.5</fullName>
    </submittedName>
</protein>
<name>D7RMK9_9CAUD</name>